<keyword evidence="2" id="KW-1185">Reference proteome</keyword>
<evidence type="ECO:0000313" key="1">
    <source>
        <dbReference type="EMBL" id="TCV89542.1"/>
    </source>
</evidence>
<proteinExistence type="predicted"/>
<comment type="caution">
    <text evidence="1">The sequence shown here is derived from an EMBL/GenBank/DDBJ whole genome shotgun (WGS) entry which is preliminary data.</text>
</comment>
<dbReference type="InterPro" id="IPR053717">
    <property type="entry name" value="MerB_lyase_sf"/>
</dbReference>
<protein>
    <submittedName>
        <fullName evidence="1">Alkylmercury lyase-like protein</fullName>
    </submittedName>
</protein>
<evidence type="ECO:0000313" key="2">
    <source>
        <dbReference type="Proteomes" id="UP000295367"/>
    </source>
</evidence>
<dbReference type="Pfam" id="PF03243">
    <property type="entry name" value="MerB"/>
    <property type="match status" value="1"/>
</dbReference>
<dbReference type="OrthoDB" id="7185309at2"/>
<sequence>MKIRNNIINDVKRLRREFPLQDRIESIEVRTTNTYTSVLNSWIKDGVAPLPDAIPPDDLETLLTLDAVVMTNSGIGCYPFSAAKTSISANYREHQIYAMNAIDALAIPLLTGTEVVIKSRCSRCALSLTIKSDSLGQIKEATPSDTQVEYRQISANHTSCCNDLCPGITFICGSCAEITINQNDLITLKEASVVGRAFYHFQLCLTNPSIPNTMPLDAV</sequence>
<name>A0A4R3YCK3_9PROT</name>
<accession>A0A4R3YCK3</accession>
<reference evidence="1 2" key="1">
    <citation type="submission" date="2019-03" db="EMBL/GenBank/DDBJ databases">
        <title>Genomic Encyclopedia of Type Strains, Phase IV (KMG-IV): sequencing the most valuable type-strain genomes for metagenomic binning, comparative biology and taxonomic classification.</title>
        <authorList>
            <person name="Goeker M."/>
        </authorList>
    </citation>
    <scope>NUCLEOTIDE SEQUENCE [LARGE SCALE GENOMIC DNA]</scope>
    <source>
        <strain evidence="1 2">DSM 100309</strain>
    </source>
</reference>
<dbReference type="SUPFAM" id="SSF160387">
    <property type="entry name" value="NosL/MerB-like"/>
    <property type="match status" value="1"/>
</dbReference>
<dbReference type="RefSeq" id="WP_124948305.1">
    <property type="nucleotide sequence ID" value="NZ_BHVT01000081.1"/>
</dbReference>
<dbReference type="EMBL" id="SMCO01000002">
    <property type="protein sequence ID" value="TCV89542.1"/>
    <property type="molecule type" value="Genomic_DNA"/>
</dbReference>
<dbReference type="Proteomes" id="UP000295367">
    <property type="component" value="Unassembled WGS sequence"/>
</dbReference>
<dbReference type="GO" id="GO:0018836">
    <property type="term" value="F:alkylmercury lyase activity"/>
    <property type="evidence" value="ECO:0007669"/>
    <property type="project" value="InterPro"/>
</dbReference>
<dbReference type="AlphaFoldDB" id="A0A4R3YCK3"/>
<organism evidence="1 2">
    <name type="scientific">Sulfurirhabdus autotrophica</name>
    <dbReference type="NCBI Taxonomy" id="1706046"/>
    <lineage>
        <taxon>Bacteria</taxon>
        <taxon>Pseudomonadati</taxon>
        <taxon>Pseudomonadota</taxon>
        <taxon>Betaproteobacteria</taxon>
        <taxon>Nitrosomonadales</taxon>
        <taxon>Sulfuricellaceae</taxon>
        <taxon>Sulfurirhabdus</taxon>
    </lineage>
</organism>
<keyword evidence="1" id="KW-0456">Lyase</keyword>
<gene>
    <name evidence="1" type="ORF">EDC63_10260</name>
</gene>
<dbReference type="InterPro" id="IPR004927">
    <property type="entry name" value="MerB"/>
</dbReference>
<dbReference type="Gene3D" id="3.30.450.410">
    <property type="match status" value="1"/>
</dbReference>